<dbReference type="KEGG" id="lrs:PX52LOC_03159"/>
<reference evidence="4" key="1">
    <citation type="submission" date="2019-08" db="EMBL/GenBank/DDBJ databases">
        <title>Limnoglobus roseus gen. nov., sp. nov., a novel freshwater planctomycete with a giant genome from the family Gemmataceae.</title>
        <authorList>
            <person name="Kulichevskaya I.S."/>
            <person name="Naumoff D.G."/>
            <person name="Miroshnikov K."/>
            <person name="Ivanova A."/>
            <person name="Philippov D.A."/>
            <person name="Hakobyan A."/>
            <person name="Rijpstra I.C."/>
            <person name="Sinninghe Damste J.S."/>
            <person name="Liesack W."/>
            <person name="Dedysh S.N."/>
        </authorList>
    </citation>
    <scope>NUCLEOTIDE SEQUENCE [LARGE SCALE GENOMIC DNA]</scope>
    <source>
        <strain evidence="4">PX52</strain>
    </source>
</reference>
<dbReference type="EMBL" id="CP042425">
    <property type="protein sequence ID" value="QEL16219.1"/>
    <property type="molecule type" value="Genomic_DNA"/>
</dbReference>
<dbReference type="Proteomes" id="UP000324974">
    <property type="component" value="Chromosome"/>
</dbReference>
<feature type="region of interest" description="Disordered" evidence="1">
    <location>
        <begin position="28"/>
        <end position="84"/>
    </location>
</feature>
<organism evidence="3 4">
    <name type="scientific">Limnoglobus roseus</name>
    <dbReference type="NCBI Taxonomy" id="2598579"/>
    <lineage>
        <taxon>Bacteria</taxon>
        <taxon>Pseudomonadati</taxon>
        <taxon>Planctomycetota</taxon>
        <taxon>Planctomycetia</taxon>
        <taxon>Gemmatales</taxon>
        <taxon>Gemmataceae</taxon>
        <taxon>Limnoglobus</taxon>
    </lineage>
</organism>
<accession>A0A5C1AA08</accession>
<gene>
    <name evidence="3" type="ORF">PX52LOC_03159</name>
</gene>
<keyword evidence="2" id="KW-0472">Membrane</keyword>
<proteinExistence type="predicted"/>
<keyword evidence="2" id="KW-1133">Transmembrane helix</keyword>
<sequence length="271" mass="29004">MTTTPSTNDLTRQQLEELDALLQRMLTAPTVGDDSKPRWLPVDVPPPMPLEEPVADGWRVDRPTPAPVRPPHMTIAAEAPPVPEPEPVVMLSTAPPAEEPYLPPPIARLPANLLTNYAPAHDDDRVNPADVTEDDLPTLGGPRLPMVPMTPSVLFNPPKAVTIPVEVPPAVLPQFGKLDIGELSQPTAPVELPPAPPPQPLNRSTEAPSDSLPAVMWPLYAVNWVAEECLRVFGGDSLTKPTAKWSMGVAGLLMIASAAAWTAYGFGIVAK</sequence>
<protein>
    <submittedName>
        <fullName evidence="3">Uncharacterized protein</fullName>
    </submittedName>
</protein>
<keyword evidence="2" id="KW-0812">Transmembrane</keyword>
<feature type="region of interest" description="Disordered" evidence="1">
    <location>
        <begin position="185"/>
        <end position="209"/>
    </location>
</feature>
<dbReference type="AlphaFoldDB" id="A0A5C1AA08"/>
<evidence type="ECO:0000313" key="4">
    <source>
        <dbReference type="Proteomes" id="UP000324974"/>
    </source>
</evidence>
<feature type="compositionally biased region" description="Pro residues" evidence="1">
    <location>
        <begin position="191"/>
        <end position="200"/>
    </location>
</feature>
<dbReference type="RefSeq" id="WP_149110976.1">
    <property type="nucleotide sequence ID" value="NZ_CP042425.1"/>
</dbReference>
<evidence type="ECO:0000256" key="2">
    <source>
        <dbReference type="SAM" id="Phobius"/>
    </source>
</evidence>
<feature type="transmembrane region" description="Helical" evidence="2">
    <location>
        <begin position="245"/>
        <end position="270"/>
    </location>
</feature>
<keyword evidence="4" id="KW-1185">Reference proteome</keyword>
<evidence type="ECO:0000256" key="1">
    <source>
        <dbReference type="SAM" id="MobiDB-lite"/>
    </source>
</evidence>
<name>A0A5C1AA08_9BACT</name>
<evidence type="ECO:0000313" key="3">
    <source>
        <dbReference type="EMBL" id="QEL16219.1"/>
    </source>
</evidence>